<gene>
    <name evidence="2" type="ORF">NKR23_g11601</name>
</gene>
<dbReference type="InterPro" id="IPR029058">
    <property type="entry name" value="AB_hydrolase_fold"/>
</dbReference>
<dbReference type="Pfam" id="PF12146">
    <property type="entry name" value="Hydrolase_4"/>
    <property type="match status" value="1"/>
</dbReference>
<keyword evidence="3" id="KW-1185">Reference proteome</keyword>
<evidence type="ECO:0000313" key="3">
    <source>
        <dbReference type="Proteomes" id="UP001174694"/>
    </source>
</evidence>
<evidence type="ECO:0000259" key="1">
    <source>
        <dbReference type="Pfam" id="PF12146"/>
    </source>
</evidence>
<name>A0AA38RH30_9PEZI</name>
<dbReference type="Proteomes" id="UP001174694">
    <property type="component" value="Unassembled WGS sequence"/>
</dbReference>
<feature type="domain" description="Serine aminopeptidase S33" evidence="1">
    <location>
        <begin position="27"/>
        <end position="271"/>
    </location>
</feature>
<dbReference type="PANTHER" id="PTHR11614">
    <property type="entry name" value="PHOSPHOLIPASE-RELATED"/>
    <property type="match status" value="1"/>
</dbReference>
<evidence type="ECO:0000313" key="2">
    <source>
        <dbReference type="EMBL" id="KAJ9131750.1"/>
    </source>
</evidence>
<comment type="caution">
    <text evidence="2">The sequence shown here is derived from an EMBL/GenBank/DDBJ whole genome shotgun (WGS) entry which is preliminary data.</text>
</comment>
<dbReference type="SUPFAM" id="SSF53474">
    <property type="entry name" value="alpha/beta-Hydrolases"/>
    <property type="match status" value="1"/>
</dbReference>
<dbReference type="AlphaFoldDB" id="A0AA38RH30"/>
<protein>
    <submittedName>
        <fullName evidence="2">YJU3 Serine localizes to lipid particle protein</fullName>
    </submittedName>
</protein>
<accession>A0AA38RH30</accession>
<sequence>MVTVTEGTFHVNGADLYTKTWKPETTTRAKLVYLMGVADHVGLQAYDELFTALANGGIMTFAHDSRGWGRSARTPKDRGNVGSNEQVLQENAAFIRAQLISDEPVFVMGYSTGGNIVLTLMCLPEYSDLATEIRGWLLHSPHVGFAPGNGNDFKGSIVRLFAKVMPKLQVSNTIPLDKVTRDPIAISTQKKDPYWEPTVTLEFLDGLIGRAEALRRGEVTLNNGINSVWVGHGNGDVWISYKDSKAWYVRQTLEDGEFKTYEGWYHQLHADLPETREIFAKEINDWILARLI</sequence>
<proteinExistence type="predicted"/>
<dbReference type="InterPro" id="IPR022742">
    <property type="entry name" value="Hydrolase_4"/>
</dbReference>
<dbReference type="EMBL" id="JANBVO010000064">
    <property type="protein sequence ID" value="KAJ9131750.1"/>
    <property type="molecule type" value="Genomic_DNA"/>
</dbReference>
<reference evidence="2" key="1">
    <citation type="submission" date="2022-07" db="EMBL/GenBank/DDBJ databases">
        <title>Fungi with potential for degradation of polypropylene.</title>
        <authorList>
            <person name="Gostincar C."/>
        </authorList>
    </citation>
    <scope>NUCLEOTIDE SEQUENCE</scope>
    <source>
        <strain evidence="2">EXF-13308</strain>
    </source>
</reference>
<dbReference type="InterPro" id="IPR051044">
    <property type="entry name" value="MAG_DAG_Lipase"/>
</dbReference>
<dbReference type="Gene3D" id="3.40.50.1820">
    <property type="entry name" value="alpha/beta hydrolase"/>
    <property type="match status" value="1"/>
</dbReference>
<organism evidence="2 3">
    <name type="scientific">Pleurostoma richardsiae</name>
    <dbReference type="NCBI Taxonomy" id="41990"/>
    <lineage>
        <taxon>Eukaryota</taxon>
        <taxon>Fungi</taxon>
        <taxon>Dikarya</taxon>
        <taxon>Ascomycota</taxon>
        <taxon>Pezizomycotina</taxon>
        <taxon>Sordariomycetes</taxon>
        <taxon>Sordariomycetidae</taxon>
        <taxon>Calosphaeriales</taxon>
        <taxon>Pleurostomataceae</taxon>
        <taxon>Pleurostoma</taxon>
    </lineage>
</organism>